<evidence type="ECO:0000313" key="1">
    <source>
        <dbReference type="EMBL" id="CAB4133915.1"/>
    </source>
</evidence>
<protein>
    <recommendedName>
        <fullName evidence="2">Bacteriophage P22, Gp10, DNA-stabilising</fullName>
    </recommendedName>
</protein>
<dbReference type="EMBL" id="LR796278">
    <property type="protein sequence ID" value="CAB4133915.1"/>
    <property type="molecule type" value="Genomic_DNA"/>
</dbReference>
<proteinExistence type="predicted"/>
<reference evidence="1" key="1">
    <citation type="submission" date="2020-04" db="EMBL/GenBank/DDBJ databases">
        <authorList>
            <person name="Chiriac C."/>
            <person name="Salcher M."/>
            <person name="Ghai R."/>
            <person name="Kavagutti S V."/>
        </authorList>
    </citation>
    <scope>NUCLEOTIDE SEQUENCE</scope>
</reference>
<gene>
    <name evidence="1" type="ORF">UFOVP265_2</name>
</gene>
<organism evidence="1">
    <name type="scientific">uncultured Caudovirales phage</name>
    <dbReference type="NCBI Taxonomy" id="2100421"/>
    <lineage>
        <taxon>Viruses</taxon>
        <taxon>Duplodnaviria</taxon>
        <taxon>Heunggongvirae</taxon>
        <taxon>Uroviricota</taxon>
        <taxon>Caudoviricetes</taxon>
        <taxon>Peduoviridae</taxon>
        <taxon>Maltschvirus</taxon>
        <taxon>Maltschvirus maltsch</taxon>
    </lineage>
</organism>
<sequence length="611" mass="68950">MNSSRDGQFSIQPLNIIGQYGVQRFKQFGCEDTANWYLVKGDTTKRPYAMYPTLGRAHINYQGNNILIFDATPRSIFKSINYCYIVVGNTIYRIDSSYNVVAISTNKALGITGLNTFSGSIYFTFLVVNSIVFSCFVDDQNIYIYQEDTNTFYIVTDPNAPGGIGSGTTPGFIAAFGNRITVSVANSSQFFLSQINLGGASFDPSMCFTIAGSSVFAQATNIIRQMGVLNNTLYIFNDYVIDIWANISAVFSGTGVMFPWKQNSTYNWNFGIANPSSLDIDFGKMAWLARNSDGLLQFMVSEGGFPEVMSTKAIDTLLQRYSNSYGSNNPFLLPNSNGFLYQYEDTIFYRMSGGAYYGKGILDQEQMGNSIEFSFDIREWHRCIELNGERNRIQYHVYFNYNHLVTVIGENTVYNMSGQYYYNELRNSNEPNPQAVDAYLAYPFRYERVTPILSQSDYSEFETEYVEIDFVFGDSNINYSTAPFNNVQFIIDEQLLNGSPQFIIAEQPGSDGQPVFMIAEGSSNTPSLSDMTYNTLFNPHIELYWSDDGGKSFNSADVREFSQMGVYMWRMRWYQLGPSRNRVYKLICVSVVPIVVLGAVMNIRRISGGAN</sequence>
<evidence type="ECO:0008006" key="2">
    <source>
        <dbReference type="Google" id="ProtNLM"/>
    </source>
</evidence>
<name>A0A6J5LIA1_9CAUD</name>
<accession>A0A6J5LIA1</accession>